<dbReference type="GO" id="GO:0016705">
    <property type="term" value="F:oxidoreductase activity, acting on paired donors, with incorporation or reduction of molecular oxygen"/>
    <property type="evidence" value="ECO:0007669"/>
    <property type="project" value="InterPro"/>
</dbReference>
<feature type="domain" description="Luciferase-like" evidence="2">
    <location>
        <begin position="2"/>
        <end position="297"/>
    </location>
</feature>
<dbReference type="Pfam" id="PF00296">
    <property type="entry name" value="Bac_luciferase"/>
    <property type="match status" value="1"/>
</dbReference>
<dbReference type="STRING" id="1679170.AC625_06145"/>
<dbReference type="PANTHER" id="PTHR30137:SF19">
    <property type="entry name" value="LUCIFERASE-LIKE MONOOXYGENASE"/>
    <property type="match status" value="1"/>
</dbReference>
<comment type="caution">
    <text evidence="3">The sequence shown here is derived from an EMBL/GenBank/DDBJ whole genome shotgun (WGS) entry which is preliminary data.</text>
</comment>
<dbReference type="NCBIfam" id="TIGR03558">
    <property type="entry name" value="oxido_grp_1"/>
    <property type="match status" value="1"/>
</dbReference>
<dbReference type="SUPFAM" id="SSF51679">
    <property type="entry name" value="Bacterial luciferase-like"/>
    <property type="match status" value="1"/>
</dbReference>
<gene>
    <name evidence="3" type="ORF">AC625_06145</name>
</gene>
<protein>
    <recommendedName>
        <fullName evidence="2">Luciferase-like domain-containing protein</fullName>
    </recommendedName>
</protein>
<accession>A0A0K9GS87</accession>
<evidence type="ECO:0000256" key="1">
    <source>
        <dbReference type="ARBA" id="ARBA00007789"/>
    </source>
</evidence>
<proteinExistence type="predicted"/>
<organism evidence="3 4">
    <name type="scientific">Peribacillus loiseleuriae</name>
    <dbReference type="NCBI Taxonomy" id="1679170"/>
    <lineage>
        <taxon>Bacteria</taxon>
        <taxon>Bacillati</taxon>
        <taxon>Bacillota</taxon>
        <taxon>Bacilli</taxon>
        <taxon>Bacillales</taxon>
        <taxon>Bacillaceae</taxon>
        <taxon>Peribacillus</taxon>
    </lineage>
</organism>
<dbReference type="Proteomes" id="UP000037146">
    <property type="component" value="Unassembled WGS sequence"/>
</dbReference>
<reference evidence="4" key="1">
    <citation type="submission" date="2015-07" db="EMBL/GenBank/DDBJ databases">
        <title>Genome sequencing project for genomic taxonomy and phylogenomics of Bacillus-like bacteria.</title>
        <authorList>
            <person name="Liu B."/>
            <person name="Wang J."/>
            <person name="Zhu Y."/>
            <person name="Liu G."/>
            <person name="Chen Q."/>
            <person name="Chen Z."/>
            <person name="Lan J."/>
            <person name="Che J."/>
            <person name="Ge C."/>
            <person name="Shi H."/>
            <person name="Pan Z."/>
            <person name="Liu X."/>
        </authorList>
    </citation>
    <scope>NUCLEOTIDE SEQUENCE [LARGE SCALE GENOMIC DNA]</scope>
    <source>
        <strain evidence="4">FJAT-27997</strain>
    </source>
</reference>
<dbReference type="InterPro" id="IPR019949">
    <property type="entry name" value="CmoO-like"/>
</dbReference>
<dbReference type="PATRIC" id="fig|1679170.3.peg.1317"/>
<dbReference type="InterPro" id="IPR011251">
    <property type="entry name" value="Luciferase-like_dom"/>
</dbReference>
<dbReference type="InterPro" id="IPR036661">
    <property type="entry name" value="Luciferase-like_sf"/>
</dbReference>
<dbReference type="PANTHER" id="PTHR30137">
    <property type="entry name" value="LUCIFERASE-LIKE MONOOXYGENASE"/>
    <property type="match status" value="1"/>
</dbReference>
<evidence type="ECO:0000313" key="3">
    <source>
        <dbReference type="EMBL" id="KMY49152.1"/>
    </source>
</evidence>
<name>A0A0K9GS87_9BACI</name>
<dbReference type="RefSeq" id="WP_049680485.1">
    <property type="nucleotide sequence ID" value="NZ_LFZW01000001.1"/>
</dbReference>
<dbReference type="AlphaFoldDB" id="A0A0K9GS87"/>
<dbReference type="GO" id="GO:0005829">
    <property type="term" value="C:cytosol"/>
    <property type="evidence" value="ECO:0007669"/>
    <property type="project" value="TreeGrafter"/>
</dbReference>
<dbReference type="OrthoDB" id="9780518at2"/>
<evidence type="ECO:0000259" key="2">
    <source>
        <dbReference type="Pfam" id="PF00296"/>
    </source>
</evidence>
<dbReference type="EMBL" id="LFZW01000001">
    <property type="protein sequence ID" value="KMY49152.1"/>
    <property type="molecule type" value="Genomic_DNA"/>
</dbReference>
<dbReference type="InterPro" id="IPR050766">
    <property type="entry name" value="Bact_Lucif_Oxidored"/>
</dbReference>
<evidence type="ECO:0000313" key="4">
    <source>
        <dbReference type="Proteomes" id="UP000037146"/>
    </source>
</evidence>
<dbReference type="Gene3D" id="3.20.20.30">
    <property type="entry name" value="Luciferase-like domain"/>
    <property type="match status" value="1"/>
</dbReference>
<keyword evidence="4" id="KW-1185">Reference proteome</keyword>
<comment type="similarity">
    <text evidence="1">To bacterial alkanal monooxygenase alpha and beta chains.</text>
</comment>
<sequence>MNVKLSILDQSPIEDGGGEVALRDTVKLAQKAEQLGYYRFWVSEHHNSDSVAGSAPEVLVSYLLARTNTIRIGSGGVMLQHYSPYKVAETFNVLAALAPGRVDLGVGKGPGGLPNSTKALQQGGSALSFEEKLQGLHRFIRNDLREDNELTELRAVPAVKKPADLFLLGASGSSARLAAESNLSYVFAHFFNSGDSLLKEAITEYRTYWKEDFQPTFILALSVIVAETDEIAQSLVKSMEVVKIHFASGKSLTFTSREHAEQFAQQSNEECTISVKEANILYGSKETIRKRLLDIQEIYNPDEIMIVTPVANFEKRLESFVLLKEAFFDSTVQN</sequence>